<comment type="caution">
    <text evidence="6">The sequence shown here is derived from an EMBL/GenBank/DDBJ whole genome shotgun (WGS) entry which is preliminary data.</text>
</comment>
<organism evidence="6 7">
    <name type="scientific">Hoeflea prorocentri</name>
    <dbReference type="NCBI Taxonomy" id="1922333"/>
    <lineage>
        <taxon>Bacteria</taxon>
        <taxon>Pseudomonadati</taxon>
        <taxon>Pseudomonadota</taxon>
        <taxon>Alphaproteobacteria</taxon>
        <taxon>Hyphomicrobiales</taxon>
        <taxon>Rhizobiaceae</taxon>
        <taxon>Hoeflea</taxon>
    </lineage>
</organism>
<keyword evidence="7" id="KW-1185">Reference proteome</keyword>
<dbReference type="FunFam" id="1.10.10.10:FF:000001">
    <property type="entry name" value="LysR family transcriptional regulator"/>
    <property type="match status" value="1"/>
</dbReference>
<sequence length="297" mass="32646">MIRNFDIDALRTMVVGVELGSFTRAASELGRSQSAISMHIKKLEDRAGKTLFTRHGRGLVPTEAGEQLLSYARKIIALNDEAAIAMGVGEVETSVKLGLPQDFFDVILPKTVSLFSSQHENVHVDVRAGRNFALEEDVYSGRIDVAIAFFAAGSKGHGELLTEMQTRWLAPEGDATSFLEDRKVPLVLFDHPCLFRTNILKALEQEQRHWRVALTTPSLTGIWSAIAAKQGVTSRTLYRVSPDIQVLPLECGLPETEAIEVRLLVSDRASPAALALRDCIREIASQELKTALDRVAA</sequence>
<reference evidence="6" key="1">
    <citation type="submission" date="2022-11" db="EMBL/GenBank/DDBJ databases">
        <title>Draft genome sequence of Hoeflea poritis E7-10 and Hoeflea prorocentri PM5-8, separated from scleractinian coral Porites lutea and marine dinoflagellate.</title>
        <authorList>
            <person name="Zhang G."/>
            <person name="Wei Q."/>
            <person name="Cai L."/>
        </authorList>
    </citation>
    <scope>NUCLEOTIDE SEQUENCE</scope>
    <source>
        <strain evidence="6">PM5-8</strain>
    </source>
</reference>
<evidence type="ECO:0000259" key="5">
    <source>
        <dbReference type="PROSITE" id="PS50931"/>
    </source>
</evidence>
<dbReference type="Pfam" id="PF03466">
    <property type="entry name" value="LysR_substrate"/>
    <property type="match status" value="1"/>
</dbReference>
<dbReference type="PANTHER" id="PTHR30579:SF7">
    <property type="entry name" value="HTH-TYPE TRANSCRIPTIONAL REGULATOR LRHA-RELATED"/>
    <property type="match status" value="1"/>
</dbReference>
<evidence type="ECO:0000313" key="7">
    <source>
        <dbReference type="Proteomes" id="UP001151234"/>
    </source>
</evidence>
<dbReference type="Gene3D" id="1.10.10.10">
    <property type="entry name" value="Winged helix-like DNA-binding domain superfamily/Winged helix DNA-binding domain"/>
    <property type="match status" value="1"/>
</dbReference>
<dbReference type="EMBL" id="JAPJZI010000002">
    <property type="protein sequence ID" value="MDA5401497.1"/>
    <property type="molecule type" value="Genomic_DNA"/>
</dbReference>
<keyword evidence="4" id="KW-0804">Transcription</keyword>
<name>A0A9X3ZJ86_9HYPH</name>
<dbReference type="SUPFAM" id="SSF53850">
    <property type="entry name" value="Periplasmic binding protein-like II"/>
    <property type="match status" value="1"/>
</dbReference>
<dbReference type="GO" id="GO:0003700">
    <property type="term" value="F:DNA-binding transcription factor activity"/>
    <property type="evidence" value="ECO:0007669"/>
    <property type="project" value="InterPro"/>
</dbReference>
<dbReference type="InterPro" id="IPR000847">
    <property type="entry name" value="LysR_HTH_N"/>
</dbReference>
<dbReference type="AlphaFoldDB" id="A0A9X3ZJ86"/>
<keyword evidence="3" id="KW-0238">DNA-binding</keyword>
<dbReference type="Pfam" id="PF00126">
    <property type="entry name" value="HTH_1"/>
    <property type="match status" value="1"/>
</dbReference>
<dbReference type="InterPro" id="IPR036390">
    <property type="entry name" value="WH_DNA-bd_sf"/>
</dbReference>
<comment type="similarity">
    <text evidence="1">Belongs to the LysR transcriptional regulatory family.</text>
</comment>
<evidence type="ECO:0000256" key="4">
    <source>
        <dbReference type="ARBA" id="ARBA00023163"/>
    </source>
</evidence>
<proteinExistence type="inferred from homology"/>
<dbReference type="InterPro" id="IPR005119">
    <property type="entry name" value="LysR_subst-bd"/>
</dbReference>
<dbReference type="RefSeq" id="WP_267993481.1">
    <property type="nucleotide sequence ID" value="NZ_JAPJZI010000002.1"/>
</dbReference>
<gene>
    <name evidence="6" type="ORF">OQ273_23220</name>
</gene>
<evidence type="ECO:0000313" key="6">
    <source>
        <dbReference type="EMBL" id="MDA5401497.1"/>
    </source>
</evidence>
<protein>
    <submittedName>
        <fullName evidence="6">LysR family transcriptional regulator</fullName>
    </submittedName>
</protein>
<dbReference type="GO" id="GO:0003677">
    <property type="term" value="F:DNA binding"/>
    <property type="evidence" value="ECO:0007669"/>
    <property type="project" value="UniProtKB-KW"/>
</dbReference>
<keyword evidence="2" id="KW-0805">Transcription regulation</keyword>
<dbReference type="InterPro" id="IPR036388">
    <property type="entry name" value="WH-like_DNA-bd_sf"/>
</dbReference>
<dbReference type="Proteomes" id="UP001151234">
    <property type="component" value="Unassembled WGS sequence"/>
</dbReference>
<dbReference type="Gene3D" id="3.40.190.10">
    <property type="entry name" value="Periplasmic binding protein-like II"/>
    <property type="match status" value="2"/>
</dbReference>
<dbReference type="PANTHER" id="PTHR30579">
    <property type="entry name" value="TRANSCRIPTIONAL REGULATOR"/>
    <property type="match status" value="1"/>
</dbReference>
<dbReference type="InterPro" id="IPR050176">
    <property type="entry name" value="LTTR"/>
</dbReference>
<dbReference type="PROSITE" id="PS50931">
    <property type="entry name" value="HTH_LYSR"/>
    <property type="match status" value="1"/>
</dbReference>
<dbReference type="SUPFAM" id="SSF46785">
    <property type="entry name" value="Winged helix' DNA-binding domain"/>
    <property type="match status" value="1"/>
</dbReference>
<feature type="domain" description="HTH lysR-type" evidence="5">
    <location>
        <begin position="5"/>
        <end position="62"/>
    </location>
</feature>
<evidence type="ECO:0000256" key="3">
    <source>
        <dbReference type="ARBA" id="ARBA00023125"/>
    </source>
</evidence>
<evidence type="ECO:0000256" key="1">
    <source>
        <dbReference type="ARBA" id="ARBA00009437"/>
    </source>
</evidence>
<accession>A0A9X3ZJ86</accession>
<dbReference type="PRINTS" id="PR00039">
    <property type="entry name" value="HTHLYSR"/>
</dbReference>
<evidence type="ECO:0000256" key="2">
    <source>
        <dbReference type="ARBA" id="ARBA00023015"/>
    </source>
</evidence>